<accession>A0A2X1RIR6</accession>
<name>A0A2X1RIR6_9ACTO</name>
<comment type="caution">
    <text evidence="1">The sequence shown here is derived from an EMBL/GenBank/DDBJ whole genome shotgun (WGS) entry which is preliminary data.</text>
</comment>
<reference evidence="1 2" key="1">
    <citation type="submission" date="2018-06" db="EMBL/GenBank/DDBJ databases">
        <authorList>
            <consortium name="Pathogen Informatics"/>
            <person name="Doyle S."/>
        </authorList>
    </citation>
    <scope>NUCLEOTIDE SEQUENCE [LARGE SCALE GENOMIC DNA]</scope>
    <source>
        <strain evidence="1 2">NCTC11819</strain>
    </source>
</reference>
<gene>
    <name evidence="1" type="ORF">NCTC11819_01324</name>
</gene>
<sequence length="336" mass="35617">MKTRFRPFFSSRHAVAITAAVAMAISLGACGYTPKLVSSPTGGKQPPALSETRINALVNEANQVAAAGDAAKDWQQLAPRFLNPALAMRNGEYRVASVANGATVKPLPLAKPQIMTVSQAGSWPRYLFTVSAGAQNEAPQMFAFVQSQARANYGLWGHVRLFPKAKFPATFKPEVGSPAVPAKSKELVVNPGAVAAAYVKVLNNPGDSAKNRFDFGADSFVAAYNHRRDSYQQLASKSHGLQVNVNAKPGAGFVGLGTISGEALIMAELQYDVTMKSSRPLNLNPVAQAWVGKNTATSTLNETHTALVLFKIPKRGHDAKIRALGAAEAVTAMSAD</sequence>
<dbReference type="GeneID" id="61168610"/>
<dbReference type="EMBL" id="UGGQ01000006">
    <property type="protein sequence ID" value="STO16750.1"/>
    <property type="molecule type" value="Genomic_DNA"/>
</dbReference>
<protein>
    <recommendedName>
        <fullName evidence="3">Lipoprotein</fullName>
    </recommendedName>
</protein>
<evidence type="ECO:0000313" key="1">
    <source>
        <dbReference type="EMBL" id="STO16750.1"/>
    </source>
</evidence>
<dbReference type="RefSeq" id="WP_004011705.1">
    <property type="nucleotide sequence ID" value="NZ_CAMPNB010000039.1"/>
</dbReference>
<dbReference type="PROSITE" id="PS51257">
    <property type="entry name" value="PROKAR_LIPOPROTEIN"/>
    <property type="match status" value="1"/>
</dbReference>
<proteinExistence type="predicted"/>
<evidence type="ECO:0000313" key="2">
    <source>
        <dbReference type="Proteomes" id="UP000255284"/>
    </source>
</evidence>
<organism evidence="1 2">
    <name type="scientific">Mobiluncus mulieris</name>
    <dbReference type="NCBI Taxonomy" id="2052"/>
    <lineage>
        <taxon>Bacteria</taxon>
        <taxon>Bacillati</taxon>
        <taxon>Actinomycetota</taxon>
        <taxon>Actinomycetes</taxon>
        <taxon>Actinomycetales</taxon>
        <taxon>Actinomycetaceae</taxon>
        <taxon>Mobiluncus</taxon>
    </lineage>
</organism>
<dbReference type="OrthoDB" id="3266092at2"/>
<dbReference type="AlphaFoldDB" id="A0A2X1RIR6"/>
<dbReference type="Proteomes" id="UP000255284">
    <property type="component" value="Unassembled WGS sequence"/>
</dbReference>
<evidence type="ECO:0008006" key="3">
    <source>
        <dbReference type="Google" id="ProtNLM"/>
    </source>
</evidence>